<dbReference type="InterPro" id="IPR001962">
    <property type="entry name" value="Asn_synthase"/>
</dbReference>
<keyword evidence="6" id="KW-0315">Glutamine amidotransferase</keyword>
<comment type="pathway">
    <text evidence="1">Amino-acid biosynthesis; L-asparagine biosynthesis; L-asparagine from L-aspartate (L-Gln route): step 1/1.</text>
</comment>
<dbReference type="InterPro" id="IPR033738">
    <property type="entry name" value="AsnB_N"/>
</dbReference>
<dbReference type="InterPro" id="IPR006426">
    <property type="entry name" value="Asn_synth_AEB"/>
</dbReference>
<evidence type="ECO:0000313" key="10">
    <source>
        <dbReference type="Proteomes" id="UP001062165"/>
    </source>
</evidence>
<dbReference type="SUPFAM" id="SSF52402">
    <property type="entry name" value="Adenine nucleotide alpha hydrolases-like"/>
    <property type="match status" value="1"/>
</dbReference>
<keyword evidence="5" id="KW-0067">ATP-binding</keyword>
<accession>A0ABY6D3W1</accession>
<evidence type="ECO:0000256" key="5">
    <source>
        <dbReference type="ARBA" id="ARBA00022840"/>
    </source>
</evidence>
<dbReference type="Gene3D" id="3.60.20.10">
    <property type="entry name" value="Glutamine Phosphoribosylpyrophosphate, subunit 1, domain 1"/>
    <property type="match status" value="1"/>
</dbReference>
<dbReference type="Gene3D" id="3.40.50.620">
    <property type="entry name" value="HUPs"/>
    <property type="match status" value="1"/>
</dbReference>
<dbReference type="InterPro" id="IPR051786">
    <property type="entry name" value="ASN_synthetase/amidase"/>
</dbReference>
<evidence type="ECO:0000256" key="7">
    <source>
        <dbReference type="ARBA" id="ARBA00048741"/>
    </source>
</evidence>
<evidence type="ECO:0000256" key="6">
    <source>
        <dbReference type="ARBA" id="ARBA00022962"/>
    </source>
</evidence>
<organism evidence="9 10">
    <name type="scientific">Reichenbachiella carrageenanivorans</name>
    <dbReference type="NCBI Taxonomy" id="2979869"/>
    <lineage>
        <taxon>Bacteria</taxon>
        <taxon>Pseudomonadati</taxon>
        <taxon>Bacteroidota</taxon>
        <taxon>Cytophagia</taxon>
        <taxon>Cytophagales</taxon>
        <taxon>Reichenbachiellaceae</taxon>
        <taxon>Reichenbachiella</taxon>
    </lineage>
</organism>
<reference evidence="9" key="1">
    <citation type="submission" date="2022-10" db="EMBL/GenBank/DDBJ databases">
        <title>Comparative genomics and taxonomic characterization of three novel marine species of genus Reichenbachiella exhibiting antioxidant and polysaccharide degradation activities.</title>
        <authorList>
            <person name="Muhammad N."/>
            <person name="Lee Y.-J."/>
            <person name="Ko J."/>
            <person name="Kim S.-G."/>
        </authorList>
    </citation>
    <scope>NUCLEOTIDE SEQUENCE</scope>
    <source>
        <strain evidence="9">Wsw4-B4</strain>
    </source>
</reference>
<dbReference type="Pfam" id="PF13537">
    <property type="entry name" value="GATase_7"/>
    <property type="match status" value="1"/>
</dbReference>
<evidence type="ECO:0000256" key="1">
    <source>
        <dbReference type="ARBA" id="ARBA00005187"/>
    </source>
</evidence>
<evidence type="ECO:0000256" key="2">
    <source>
        <dbReference type="ARBA" id="ARBA00005752"/>
    </source>
</evidence>
<evidence type="ECO:0000259" key="8">
    <source>
        <dbReference type="PROSITE" id="PS51278"/>
    </source>
</evidence>
<evidence type="ECO:0000313" key="9">
    <source>
        <dbReference type="EMBL" id="UXX80589.1"/>
    </source>
</evidence>
<dbReference type="CDD" id="cd01991">
    <property type="entry name" value="Asn_synthase_B_C"/>
    <property type="match status" value="1"/>
</dbReference>
<dbReference type="GO" id="GO:0004066">
    <property type="term" value="F:asparagine synthase (glutamine-hydrolyzing) activity"/>
    <property type="evidence" value="ECO:0007669"/>
    <property type="project" value="UniProtKB-EC"/>
</dbReference>
<name>A0ABY6D3W1_9BACT</name>
<dbReference type="Pfam" id="PF00733">
    <property type="entry name" value="Asn_synthase"/>
    <property type="match status" value="1"/>
</dbReference>
<dbReference type="PANTHER" id="PTHR43284:SF1">
    <property type="entry name" value="ASPARAGINE SYNTHETASE"/>
    <property type="match status" value="1"/>
</dbReference>
<dbReference type="CDD" id="cd00712">
    <property type="entry name" value="AsnB"/>
    <property type="match status" value="1"/>
</dbReference>
<dbReference type="InterPro" id="IPR014729">
    <property type="entry name" value="Rossmann-like_a/b/a_fold"/>
</dbReference>
<proteinExistence type="inferred from homology"/>
<feature type="domain" description="Glutamine amidotransferase type-2" evidence="8">
    <location>
        <begin position="2"/>
        <end position="213"/>
    </location>
</feature>
<dbReference type="InterPro" id="IPR017932">
    <property type="entry name" value="GATase_2_dom"/>
</dbReference>
<dbReference type="EMBL" id="CP106735">
    <property type="protein sequence ID" value="UXX80589.1"/>
    <property type="molecule type" value="Genomic_DNA"/>
</dbReference>
<protein>
    <recommendedName>
        <fullName evidence="3">asparagine synthase (glutamine-hydrolyzing)</fullName>
        <ecNumber evidence="3">6.3.5.4</ecNumber>
    </recommendedName>
</protein>
<gene>
    <name evidence="9" type="primary">asnB</name>
    <name evidence="9" type="ORF">N7E81_05685</name>
</gene>
<dbReference type="InterPro" id="IPR029055">
    <property type="entry name" value="Ntn_hydrolases_N"/>
</dbReference>
<dbReference type="PROSITE" id="PS51278">
    <property type="entry name" value="GATASE_TYPE_2"/>
    <property type="match status" value="1"/>
</dbReference>
<sequence>MCGITGILAFNEIGRPSLALLEQATESLAYRGPDHQGIYTHQMVGLGHRRLSVIDTSANAHQPFGIRDGRYTIVFNGEIFNYKELKQDLNSKGIQFRSDSDTEVLAHLFALEGKKCLERLNGFFAFAIYDTVEQSLFIARDRLGIKPLLYFQDGTKFLFGSEMNALLAYGIDRSIDHEALNYYLQLNYTPAPLTMVKGIRKLEPGHYLEIKDGQISKHQYYKLPSSTPTFELSYHQAKEKLHELLAQSVKRRMIADVPLGCFLSGGIDSSVITAVASQQTSSLKTFSIGFEGNKFFDETQYAELVAQKFKTDHTTFRLSNEEIGHHLQEIVSHIDEPFADSSAIPVYLLCKKTREHVTVALSGDGADEIFSGYNKHAAWWKIENDQKFKTLMRLAQPIAQMLPKSRSGSLSNRMRQVVRFTKAMKMAPAQRYWFLASFANHVQTSRLMKQPSTDFSQQESWMQSMNQYHDLNDLLRLDTQFVLPNDMLKKVDLMSMANSLEVRVPFLDHELVQFVFCLPEDMKINQSLRKRILQDTYRDTLPPELYNRPKKGFEMPLLDWLKTTLRSELNEHLFDKDKIEAQGIFHWNEIQTLKTQLFSANPEDSHARVWALYVFQKWQAKYL</sequence>
<keyword evidence="9" id="KW-0436">Ligase</keyword>
<evidence type="ECO:0000256" key="4">
    <source>
        <dbReference type="ARBA" id="ARBA00022741"/>
    </source>
</evidence>
<dbReference type="RefSeq" id="WP_263052319.1">
    <property type="nucleotide sequence ID" value="NZ_CP106735.1"/>
</dbReference>
<dbReference type="SUPFAM" id="SSF56235">
    <property type="entry name" value="N-terminal nucleophile aminohydrolases (Ntn hydrolases)"/>
    <property type="match status" value="1"/>
</dbReference>
<dbReference type="PIRSF" id="PIRSF001589">
    <property type="entry name" value="Asn_synthetase_glu-h"/>
    <property type="match status" value="1"/>
</dbReference>
<keyword evidence="4" id="KW-0547">Nucleotide-binding</keyword>
<comment type="catalytic activity">
    <reaction evidence="7">
        <text>L-aspartate + L-glutamine + ATP + H2O = L-asparagine + L-glutamate + AMP + diphosphate + H(+)</text>
        <dbReference type="Rhea" id="RHEA:12228"/>
        <dbReference type="ChEBI" id="CHEBI:15377"/>
        <dbReference type="ChEBI" id="CHEBI:15378"/>
        <dbReference type="ChEBI" id="CHEBI:29985"/>
        <dbReference type="ChEBI" id="CHEBI:29991"/>
        <dbReference type="ChEBI" id="CHEBI:30616"/>
        <dbReference type="ChEBI" id="CHEBI:33019"/>
        <dbReference type="ChEBI" id="CHEBI:58048"/>
        <dbReference type="ChEBI" id="CHEBI:58359"/>
        <dbReference type="ChEBI" id="CHEBI:456215"/>
        <dbReference type="EC" id="6.3.5.4"/>
    </reaction>
</comment>
<dbReference type="Proteomes" id="UP001062165">
    <property type="component" value="Chromosome"/>
</dbReference>
<dbReference type="PANTHER" id="PTHR43284">
    <property type="entry name" value="ASPARAGINE SYNTHETASE (GLUTAMINE-HYDROLYZING)"/>
    <property type="match status" value="1"/>
</dbReference>
<keyword evidence="10" id="KW-1185">Reference proteome</keyword>
<comment type="similarity">
    <text evidence="2">Belongs to the asparagine synthetase family.</text>
</comment>
<dbReference type="NCBIfam" id="TIGR01536">
    <property type="entry name" value="asn_synth_AEB"/>
    <property type="match status" value="1"/>
</dbReference>
<dbReference type="EC" id="6.3.5.4" evidence="3"/>
<evidence type="ECO:0000256" key="3">
    <source>
        <dbReference type="ARBA" id="ARBA00012737"/>
    </source>
</evidence>